<evidence type="ECO:0000313" key="1">
    <source>
        <dbReference type="EMBL" id="KAK8783681.1"/>
    </source>
</evidence>
<accession>A0AAQ4FA53</accession>
<keyword evidence="2" id="KW-1185">Reference proteome</keyword>
<dbReference type="Proteomes" id="UP001321473">
    <property type="component" value="Unassembled WGS sequence"/>
</dbReference>
<organism evidence="1 2">
    <name type="scientific">Amblyomma americanum</name>
    <name type="common">Lone star tick</name>
    <dbReference type="NCBI Taxonomy" id="6943"/>
    <lineage>
        <taxon>Eukaryota</taxon>
        <taxon>Metazoa</taxon>
        <taxon>Ecdysozoa</taxon>
        <taxon>Arthropoda</taxon>
        <taxon>Chelicerata</taxon>
        <taxon>Arachnida</taxon>
        <taxon>Acari</taxon>
        <taxon>Parasitiformes</taxon>
        <taxon>Ixodida</taxon>
        <taxon>Ixodoidea</taxon>
        <taxon>Ixodidae</taxon>
        <taxon>Amblyomminae</taxon>
        <taxon>Amblyomma</taxon>
    </lineage>
</organism>
<proteinExistence type="predicted"/>
<gene>
    <name evidence="1" type="ORF">V5799_009948</name>
</gene>
<dbReference type="AlphaFoldDB" id="A0AAQ4FA53"/>
<reference evidence="1 2" key="1">
    <citation type="journal article" date="2023" name="Arcadia Sci">
        <title>De novo assembly of a long-read Amblyomma americanum tick genome.</title>
        <authorList>
            <person name="Chou S."/>
            <person name="Poskanzer K.E."/>
            <person name="Rollins M."/>
            <person name="Thuy-Boun P.S."/>
        </authorList>
    </citation>
    <scope>NUCLEOTIDE SEQUENCE [LARGE SCALE GENOMIC DNA]</scope>
    <source>
        <strain evidence="1">F_SG_1</strain>
        <tissue evidence="1">Salivary glands</tissue>
    </source>
</reference>
<protein>
    <submittedName>
        <fullName evidence="1">Uncharacterized protein</fullName>
    </submittedName>
</protein>
<dbReference type="EMBL" id="JARKHS020005288">
    <property type="protein sequence ID" value="KAK8783681.1"/>
    <property type="molecule type" value="Genomic_DNA"/>
</dbReference>
<evidence type="ECO:0000313" key="2">
    <source>
        <dbReference type="Proteomes" id="UP001321473"/>
    </source>
</evidence>
<name>A0AAQ4FA53_AMBAM</name>
<sequence length="76" mass="8611">MPKQIERAVIQPTGLLKSPSNSSLLCIFYSVGLWKTSYCPRVVRLPNGAIPQALGKANQRWPKNHQLSCRMFQRCP</sequence>
<comment type="caution">
    <text evidence="1">The sequence shown here is derived from an EMBL/GenBank/DDBJ whole genome shotgun (WGS) entry which is preliminary data.</text>
</comment>